<feature type="compositionally biased region" description="Polar residues" evidence="1">
    <location>
        <begin position="479"/>
        <end position="493"/>
    </location>
</feature>
<dbReference type="InterPro" id="IPR000253">
    <property type="entry name" value="FHA_dom"/>
</dbReference>
<reference evidence="4 5" key="1">
    <citation type="submission" date="2015-09" db="EMBL/GenBank/DDBJ databases">
        <title>Host preference determinants of Valsa canker pathogens revealed by comparative genomics.</title>
        <authorList>
            <person name="Yin Z."/>
            <person name="Huang L."/>
        </authorList>
    </citation>
    <scope>NUCLEOTIDE SEQUENCE [LARGE SCALE GENOMIC DNA]</scope>
    <source>
        <strain evidence="4 5">YSFL</strain>
    </source>
</reference>
<dbReference type="EMBL" id="LJZO01000031">
    <property type="protein sequence ID" value="ROV93752.1"/>
    <property type="molecule type" value="Genomic_DNA"/>
</dbReference>
<feature type="region of interest" description="Disordered" evidence="1">
    <location>
        <begin position="129"/>
        <end position="162"/>
    </location>
</feature>
<feature type="compositionally biased region" description="Low complexity" evidence="1">
    <location>
        <begin position="235"/>
        <end position="244"/>
    </location>
</feature>
<dbReference type="STRING" id="252740.A0A423VRS4"/>
<keyword evidence="5" id="KW-1185">Reference proteome</keyword>
<feature type="compositionally biased region" description="Acidic residues" evidence="1">
    <location>
        <begin position="142"/>
        <end position="157"/>
    </location>
</feature>
<feature type="compositionally biased region" description="Acidic residues" evidence="1">
    <location>
        <begin position="298"/>
        <end position="316"/>
    </location>
</feature>
<name>A0A423VRS4_CYTCH</name>
<feature type="compositionally biased region" description="Basic and acidic residues" evidence="1">
    <location>
        <begin position="271"/>
        <end position="281"/>
    </location>
</feature>
<dbReference type="Pfam" id="PF00498">
    <property type="entry name" value="FHA"/>
    <property type="match status" value="1"/>
</dbReference>
<feature type="region of interest" description="Disordered" evidence="1">
    <location>
        <begin position="194"/>
        <end position="329"/>
    </location>
</feature>
<keyword evidence="2" id="KW-1133">Transmembrane helix</keyword>
<keyword evidence="2" id="KW-0472">Membrane</keyword>
<evidence type="ECO:0000256" key="2">
    <source>
        <dbReference type="SAM" id="Phobius"/>
    </source>
</evidence>
<feature type="compositionally biased region" description="Basic and acidic residues" evidence="1">
    <location>
        <begin position="589"/>
        <end position="599"/>
    </location>
</feature>
<feature type="compositionally biased region" description="Polar residues" evidence="1">
    <location>
        <begin position="462"/>
        <end position="473"/>
    </location>
</feature>
<feature type="transmembrane region" description="Helical" evidence="2">
    <location>
        <begin position="663"/>
        <end position="683"/>
    </location>
</feature>
<feature type="region of interest" description="Disordered" evidence="1">
    <location>
        <begin position="462"/>
        <end position="508"/>
    </location>
</feature>
<evidence type="ECO:0000313" key="5">
    <source>
        <dbReference type="Proteomes" id="UP000284375"/>
    </source>
</evidence>
<gene>
    <name evidence="4" type="ORF">VSDG_06986</name>
</gene>
<dbReference type="OrthoDB" id="4096268at2759"/>
<dbReference type="Proteomes" id="UP000284375">
    <property type="component" value="Unassembled WGS sequence"/>
</dbReference>
<evidence type="ECO:0000313" key="4">
    <source>
        <dbReference type="EMBL" id="ROV93752.1"/>
    </source>
</evidence>
<feature type="domain" description="FHA" evidence="3">
    <location>
        <begin position="64"/>
        <end position="101"/>
    </location>
</feature>
<dbReference type="SUPFAM" id="SSF49879">
    <property type="entry name" value="SMAD/FHA domain"/>
    <property type="match status" value="1"/>
</dbReference>
<organism evidence="4 5">
    <name type="scientific">Cytospora chrysosperma</name>
    <name type="common">Cytospora canker fungus</name>
    <name type="synonym">Sphaeria chrysosperma</name>
    <dbReference type="NCBI Taxonomy" id="252740"/>
    <lineage>
        <taxon>Eukaryota</taxon>
        <taxon>Fungi</taxon>
        <taxon>Dikarya</taxon>
        <taxon>Ascomycota</taxon>
        <taxon>Pezizomycotina</taxon>
        <taxon>Sordariomycetes</taxon>
        <taxon>Sordariomycetidae</taxon>
        <taxon>Diaporthales</taxon>
        <taxon>Cytosporaceae</taxon>
        <taxon>Cytospora</taxon>
    </lineage>
</organism>
<sequence>MSINAAHEDSVLVSLSTTAPDNITFPERRILLTESQPKVHIGRSSNRTTLGLLPTLSNGWIDSPVVKIRDAGSMHGTFLNSEKVGSAEARLLVDGDKITFGMPVYRNQTIFKPATMTVGIEFRNAARANSSPSRVFTVPDDCSTDENFDENEPTDDDIPLRSSFTMCHLDTPQETNQNIASDIEMRQTDGATEIESASAPNDLISISSDDDDDENGAHDDDDDESISLTDDEQTSSEPASPVESVEFDDTIQIGDDGPRSPSWNRVSTDSESEHMDEDSHANRPLSDDEQGVFLYDSADSDEMDEVDDVDPIDNDFDPSTQPSHFIPMAPSSECAAPVLPSLSAAVFSQQQYPEMPFGYQLPPVGRSIARQPSPSDAVLPLSHRHHGSEDDNTMAAENLGRKWGKPDFFEAREHNKITISRLTEPTPSLEASLVPDAATKASNVISGDNCLCSGSTDLVDHITSSSTETSNPTYLEPTQGISQEADSEQNASQVEKHAPQGSQASELTRNPWLLVSGVEFSKSPLSDASAMDLAPAHVAEALDWTPASAYELHQYKQQVQARKEQETEACRNHIDIPFATDSSAGLPKDSSKGKRKAAEISETIEQELAWHDNSDSMSPIAPSSPVMQSEPDLSLPSPPTTPQGRDRADARPSKKIRKIAERVGYAALGGATVGAMVFTSLIYTAPSFA</sequence>
<proteinExistence type="predicted"/>
<feature type="compositionally biased region" description="Acidic residues" evidence="1">
    <location>
        <begin position="208"/>
        <end position="234"/>
    </location>
</feature>
<evidence type="ECO:0000259" key="3">
    <source>
        <dbReference type="Pfam" id="PF00498"/>
    </source>
</evidence>
<evidence type="ECO:0000256" key="1">
    <source>
        <dbReference type="SAM" id="MobiDB-lite"/>
    </source>
</evidence>
<dbReference type="Gene3D" id="2.60.200.20">
    <property type="match status" value="1"/>
</dbReference>
<feature type="region of interest" description="Disordered" evidence="1">
    <location>
        <begin position="576"/>
        <end position="654"/>
    </location>
</feature>
<accession>A0A423VRS4</accession>
<dbReference type="AlphaFoldDB" id="A0A423VRS4"/>
<dbReference type="InterPro" id="IPR008984">
    <property type="entry name" value="SMAD_FHA_dom_sf"/>
</dbReference>
<protein>
    <recommendedName>
        <fullName evidence="3">FHA domain-containing protein</fullName>
    </recommendedName>
</protein>
<comment type="caution">
    <text evidence="4">The sequence shown here is derived from an EMBL/GenBank/DDBJ whole genome shotgun (WGS) entry which is preliminary data.</text>
</comment>
<keyword evidence="2" id="KW-0812">Transmembrane</keyword>